<evidence type="ECO:0000313" key="4">
    <source>
        <dbReference type="Proteomes" id="UP001215461"/>
    </source>
</evidence>
<dbReference type="PANTHER" id="PTHR43022:SF1">
    <property type="entry name" value="PROTEIN SMF"/>
    <property type="match status" value="1"/>
</dbReference>
<dbReference type="InterPro" id="IPR003488">
    <property type="entry name" value="DprA"/>
</dbReference>
<gene>
    <name evidence="3" type="primary">dprA</name>
    <name evidence="3" type="ORF">G9403_07535</name>
</gene>
<dbReference type="Proteomes" id="UP001215461">
    <property type="component" value="Unassembled WGS sequence"/>
</dbReference>
<dbReference type="Gene3D" id="3.40.50.450">
    <property type="match status" value="1"/>
</dbReference>
<sequence>MAQRDFLLWLLMIPGLSIKGRYRIWIYLKENKLSKLSWQQILTISKMRQSQRNEATYWFKETNWQVEWHKLQDQTYIAICDAAYPITLSECIDAPICLFYKGDLSLLVQPLVAIVGSRQATTYGISVLKSWIPGLTAAGLTTVSGLAAGIDELTHRETLKANGQTIAIIGTGFDYAYPKHCEDLQNTISQLGLLLSEYLPWQGPKRHHFPERNRIISGLCQVCLVIEAKKRSGSLITAMLALEQNRTVMALPGRIDGQYSVGTNELILAGATPVLSVDQIVLEFANFY</sequence>
<evidence type="ECO:0000313" key="3">
    <source>
        <dbReference type="EMBL" id="MDF8371495.1"/>
    </source>
</evidence>
<feature type="domain" description="Smf/DprA SLOG" evidence="2">
    <location>
        <begin position="76"/>
        <end position="283"/>
    </location>
</feature>
<organism evidence="3 4">
    <name type="scientific">Weissella paramesenteroides</name>
    <name type="common">Leuconostoc paramesenteroides</name>
    <dbReference type="NCBI Taxonomy" id="1249"/>
    <lineage>
        <taxon>Bacteria</taxon>
        <taxon>Bacillati</taxon>
        <taxon>Bacillota</taxon>
        <taxon>Bacilli</taxon>
        <taxon>Lactobacillales</taxon>
        <taxon>Lactobacillaceae</taxon>
        <taxon>Weissella</taxon>
    </lineage>
</organism>
<protein>
    <submittedName>
        <fullName evidence="3">DNA-protecting protein DprA</fullName>
    </submittedName>
</protein>
<dbReference type="PANTHER" id="PTHR43022">
    <property type="entry name" value="PROTEIN SMF"/>
    <property type="match status" value="1"/>
</dbReference>
<dbReference type="InterPro" id="IPR057666">
    <property type="entry name" value="DrpA_SLOG"/>
</dbReference>
<reference evidence="3 4" key="1">
    <citation type="submission" date="2020-03" db="EMBL/GenBank/DDBJ databases">
        <title>Comparative genomics of Weissella paramesenteroides.</title>
        <authorList>
            <person name="Kant R."/>
            <person name="Takala T."/>
            <person name="Saris P."/>
        </authorList>
    </citation>
    <scope>NUCLEOTIDE SEQUENCE [LARGE SCALE GENOMIC DNA]</scope>
    <source>
        <strain evidence="3 4">SJ27-4</strain>
    </source>
</reference>
<evidence type="ECO:0000256" key="1">
    <source>
        <dbReference type="ARBA" id="ARBA00006525"/>
    </source>
</evidence>
<dbReference type="NCBIfam" id="TIGR00732">
    <property type="entry name" value="dprA"/>
    <property type="match status" value="1"/>
</dbReference>
<evidence type="ECO:0000259" key="2">
    <source>
        <dbReference type="Pfam" id="PF02481"/>
    </source>
</evidence>
<accession>A0ABD4XKG5</accession>
<dbReference type="RefSeq" id="WP_277362395.1">
    <property type="nucleotide sequence ID" value="NZ_JAANXN010000009.1"/>
</dbReference>
<dbReference type="SUPFAM" id="SSF102405">
    <property type="entry name" value="MCP/YpsA-like"/>
    <property type="match status" value="1"/>
</dbReference>
<comment type="caution">
    <text evidence="3">The sequence shown here is derived from an EMBL/GenBank/DDBJ whole genome shotgun (WGS) entry which is preliminary data.</text>
</comment>
<comment type="similarity">
    <text evidence="1">Belongs to the DprA/Smf family.</text>
</comment>
<dbReference type="AlphaFoldDB" id="A0ABD4XKG5"/>
<proteinExistence type="inferred from homology"/>
<name>A0ABD4XKG5_WEIPA</name>
<dbReference type="EMBL" id="JAANXN010000009">
    <property type="protein sequence ID" value="MDF8371495.1"/>
    <property type="molecule type" value="Genomic_DNA"/>
</dbReference>
<dbReference type="Pfam" id="PF02481">
    <property type="entry name" value="DNA_processg_A"/>
    <property type="match status" value="1"/>
</dbReference>